<proteinExistence type="predicted"/>
<reference evidence="2" key="1">
    <citation type="submission" date="2017-06" db="EMBL/GenBank/DDBJ databases">
        <title>Complete genome sequence of Capnocytophaga sp. KCOM 1579 (=ChDC OS43) isolated from a human refractory periapical abscess lesion.</title>
        <authorList>
            <person name="Kook J.-K."/>
            <person name="Park S.-N."/>
            <person name="Lim Y.K."/>
            <person name="Roh H."/>
        </authorList>
    </citation>
    <scope>NUCLEOTIDE SEQUENCE [LARGE SCALE GENOMIC DNA]</scope>
    <source>
        <strain evidence="2">ChDC OS43</strain>
    </source>
</reference>
<dbReference type="EMBL" id="CP022022">
    <property type="protein sequence ID" value="ASF42084.1"/>
    <property type="molecule type" value="Genomic_DNA"/>
</dbReference>
<dbReference type="KEGG" id="capn:CBG49_02700"/>
<protein>
    <submittedName>
        <fullName evidence="1">Uncharacterized protein</fullName>
    </submittedName>
</protein>
<name>A0A1Z4BLA6_9FLAO</name>
<organism evidence="1 2">
    <name type="scientific">Capnocytophaga endodontalis</name>
    <dbReference type="NCBI Taxonomy" id="2708117"/>
    <lineage>
        <taxon>Bacteria</taxon>
        <taxon>Pseudomonadati</taxon>
        <taxon>Bacteroidota</taxon>
        <taxon>Flavobacteriia</taxon>
        <taxon>Flavobacteriales</taxon>
        <taxon>Flavobacteriaceae</taxon>
        <taxon>Capnocytophaga</taxon>
    </lineage>
</organism>
<dbReference type="RefSeq" id="WP_088593272.1">
    <property type="nucleotide sequence ID" value="NZ_CP022022.1"/>
</dbReference>
<keyword evidence="2" id="KW-1185">Reference proteome</keyword>
<evidence type="ECO:0000313" key="1">
    <source>
        <dbReference type="EMBL" id="ASF42084.1"/>
    </source>
</evidence>
<gene>
    <name evidence="1" type="ORF">CBG49_02700</name>
</gene>
<accession>A0A1Z4BLA6</accession>
<dbReference type="Proteomes" id="UP000197007">
    <property type="component" value="Chromosome"/>
</dbReference>
<dbReference type="AlphaFoldDB" id="A0A1Z4BLA6"/>
<evidence type="ECO:0000313" key="2">
    <source>
        <dbReference type="Proteomes" id="UP000197007"/>
    </source>
</evidence>
<sequence length="246" mass="29220">MKNIIFIIVFTIHFGLLAQNEYSCAEMHLKGKVKSIAETTQYAYPPQKLATMKMQSPIPTLYSFNQRGDLTEKSIGADIKYVYQYDRYQHYLSGGKKYVYSEKIKADIMFIRVKDGAFWEELTFYKKMTEKLRIDYLSPVHCKISHTIAGKVIDEKEIYYQKPYSYTYSKIDYILRDGKKEVYTYNDQGEVATITFYDEKGEVSNSYRYEYVYDAQGNWVEKKQTFQTPIPDKYPEIVRREITYYD</sequence>